<feature type="compositionally biased region" description="Basic and acidic residues" evidence="4">
    <location>
        <begin position="201"/>
        <end position="215"/>
    </location>
</feature>
<comment type="caution">
    <text evidence="6">The sequence shown here is derived from an EMBL/GenBank/DDBJ whole genome shotgun (WGS) entry which is preliminary data.</text>
</comment>
<dbReference type="Proteomes" id="UP001230051">
    <property type="component" value="Unassembled WGS sequence"/>
</dbReference>
<dbReference type="AlphaFoldDB" id="A0AAD8GGT7"/>
<dbReference type="SUPFAM" id="SSF48726">
    <property type="entry name" value="Immunoglobulin"/>
    <property type="match status" value="1"/>
</dbReference>
<evidence type="ECO:0000256" key="4">
    <source>
        <dbReference type="SAM" id="MobiDB-lite"/>
    </source>
</evidence>
<evidence type="ECO:0000256" key="1">
    <source>
        <dbReference type="ARBA" id="ARBA00004370"/>
    </source>
</evidence>
<dbReference type="CDD" id="cd05716">
    <property type="entry name" value="IgV_pIgR_like"/>
    <property type="match status" value="1"/>
</dbReference>
<dbReference type="PANTHER" id="PTHR11860:SF111">
    <property type="entry name" value="IMMUNOGLOBULIN SUBTYPE DOMAIN-CONTAINING PROTEIN"/>
    <property type="match status" value="1"/>
</dbReference>
<dbReference type="EMBL" id="JAGXEW010000003">
    <property type="protein sequence ID" value="KAK1173888.1"/>
    <property type="molecule type" value="Genomic_DNA"/>
</dbReference>
<evidence type="ECO:0000259" key="5">
    <source>
        <dbReference type="Pfam" id="PF07686"/>
    </source>
</evidence>
<accession>A0AAD8GGT7</accession>
<dbReference type="InterPro" id="IPR036179">
    <property type="entry name" value="Ig-like_dom_sf"/>
</dbReference>
<reference evidence="6" key="1">
    <citation type="submission" date="2022-02" db="EMBL/GenBank/DDBJ databases">
        <title>Atlantic sturgeon de novo genome assembly.</title>
        <authorList>
            <person name="Stock M."/>
            <person name="Klopp C."/>
            <person name="Guiguen Y."/>
            <person name="Cabau C."/>
            <person name="Parinello H."/>
            <person name="Santidrian Yebra-Pimentel E."/>
            <person name="Kuhl H."/>
            <person name="Dirks R.P."/>
            <person name="Guessner J."/>
            <person name="Wuertz S."/>
            <person name="Du K."/>
            <person name="Schartl M."/>
        </authorList>
    </citation>
    <scope>NUCLEOTIDE SEQUENCE</scope>
    <source>
        <strain evidence="6">STURGEONOMICS-FGT-2020</strain>
        <tissue evidence="6">Whole blood</tissue>
    </source>
</reference>
<proteinExistence type="predicted"/>
<sequence length="273" mass="30613">MEAFYQTKHVVFAGAGASKVWLNTINRINGYEGGSVSVQCHYDLYFNTNVKYWCRGKVWRSCKVIQRSHEKQREEDKVSISDDRTRGVFTVTVRRLEKKDADWYWCGIDRAVTDEGIQLNLKVADGKKKVLEPASAKTLELSPAVPSKVETKHPEGQNLKAASVEQKTTEKDTHPGHQQQMLTAVTQKKDLPKAAKKVLKKNGDKMRPKEGRAAPEVKGYIRATQSRSAQRPDNKTPGPRAQDEPSPRHVSCEEEDVLQRTATGPDEGAFVPA</sequence>
<name>A0AAD8GGT7_ACIOX</name>
<comment type="subcellular location">
    <subcellularLocation>
        <location evidence="1">Membrane</location>
    </subcellularLocation>
</comment>
<dbReference type="InterPro" id="IPR013783">
    <property type="entry name" value="Ig-like_fold"/>
</dbReference>
<evidence type="ECO:0000313" key="6">
    <source>
        <dbReference type="EMBL" id="KAK1173888.1"/>
    </source>
</evidence>
<feature type="domain" description="Immunoglobulin V-set" evidence="5">
    <location>
        <begin position="28"/>
        <end position="123"/>
    </location>
</feature>
<feature type="region of interest" description="Disordered" evidence="4">
    <location>
        <begin position="198"/>
        <end position="273"/>
    </location>
</feature>
<dbReference type="GO" id="GO:0004888">
    <property type="term" value="F:transmembrane signaling receptor activity"/>
    <property type="evidence" value="ECO:0007669"/>
    <property type="project" value="TreeGrafter"/>
</dbReference>
<dbReference type="PANTHER" id="PTHR11860">
    <property type="entry name" value="POLYMERIC-IMMUNOGLOBULIN RECEPTOR"/>
    <property type="match status" value="1"/>
</dbReference>
<evidence type="ECO:0000313" key="7">
    <source>
        <dbReference type="Proteomes" id="UP001230051"/>
    </source>
</evidence>
<dbReference type="InterPro" id="IPR050671">
    <property type="entry name" value="CD300_family_receptors"/>
</dbReference>
<keyword evidence="3" id="KW-0472">Membrane</keyword>
<dbReference type="Gene3D" id="2.60.40.10">
    <property type="entry name" value="Immunoglobulins"/>
    <property type="match status" value="1"/>
</dbReference>
<dbReference type="InterPro" id="IPR013106">
    <property type="entry name" value="Ig_V-set"/>
</dbReference>
<gene>
    <name evidence="6" type="primary">CD300LF</name>
    <name evidence="6" type="ORF">AOXY_G4121</name>
</gene>
<keyword evidence="2" id="KW-0812">Transmembrane</keyword>
<evidence type="ECO:0000256" key="3">
    <source>
        <dbReference type="ARBA" id="ARBA00023136"/>
    </source>
</evidence>
<dbReference type="GO" id="GO:0005886">
    <property type="term" value="C:plasma membrane"/>
    <property type="evidence" value="ECO:0007669"/>
    <property type="project" value="TreeGrafter"/>
</dbReference>
<organism evidence="6 7">
    <name type="scientific">Acipenser oxyrinchus oxyrinchus</name>
    <dbReference type="NCBI Taxonomy" id="40147"/>
    <lineage>
        <taxon>Eukaryota</taxon>
        <taxon>Metazoa</taxon>
        <taxon>Chordata</taxon>
        <taxon>Craniata</taxon>
        <taxon>Vertebrata</taxon>
        <taxon>Euteleostomi</taxon>
        <taxon>Actinopterygii</taxon>
        <taxon>Chondrostei</taxon>
        <taxon>Acipenseriformes</taxon>
        <taxon>Acipenseridae</taxon>
        <taxon>Acipenser</taxon>
    </lineage>
</organism>
<feature type="compositionally biased region" description="Basic and acidic residues" evidence="4">
    <location>
        <begin position="241"/>
        <end position="252"/>
    </location>
</feature>
<dbReference type="Pfam" id="PF07686">
    <property type="entry name" value="V-set"/>
    <property type="match status" value="1"/>
</dbReference>
<feature type="region of interest" description="Disordered" evidence="4">
    <location>
        <begin position="142"/>
        <end position="178"/>
    </location>
</feature>
<evidence type="ECO:0000256" key="2">
    <source>
        <dbReference type="ARBA" id="ARBA00022692"/>
    </source>
</evidence>
<keyword evidence="7" id="KW-1185">Reference proteome</keyword>
<protein>
    <submittedName>
        <fullName evidence="6">Microtubule-associated protein 4-like</fullName>
    </submittedName>
</protein>